<reference evidence="1" key="1">
    <citation type="submission" date="2022-11" db="EMBL/GenBank/DDBJ databases">
        <authorList>
            <person name="Petersen C."/>
        </authorList>
    </citation>
    <scope>NUCLEOTIDE SEQUENCE</scope>
    <source>
        <strain evidence="1">IBT 30761</strain>
    </source>
</reference>
<accession>A0A9W9JXL6</accession>
<gene>
    <name evidence="1" type="ORF">N7532_010104</name>
</gene>
<dbReference type="EMBL" id="JAPQKI010000010">
    <property type="protein sequence ID" value="KAJ5085333.1"/>
    <property type="molecule type" value="Genomic_DNA"/>
</dbReference>
<reference evidence="1" key="2">
    <citation type="journal article" date="2023" name="IMA Fungus">
        <title>Comparative genomic study of the Penicillium genus elucidates a diverse pangenome and 15 lateral gene transfer events.</title>
        <authorList>
            <person name="Petersen C."/>
            <person name="Sorensen T."/>
            <person name="Nielsen M.R."/>
            <person name="Sondergaard T.E."/>
            <person name="Sorensen J.L."/>
            <person name="Fitzpatrick D.A."/>
            <person name="Frisvad J.C."/>
            <person name="Nielsen K.L."/>
        </authorList>
    </citation>
    <scope>NUCLEOTIDE SEQUENCE</scope>
    <source>
        <strain evidence="1">IBT 30761</strain>
    </source>
</reference>
<dbReference type="AlphaFoldDB" id="A0A9W9JXL6"/>
<name>A0A9W9JXL6_9EURO</name>
<dbReference type="GeneID" id="81361574"/>
<comment type="caution">
    <text evidence="1">The sequence shown here is derived from an EMBL/GenBank/DDBJ whole genome shotgun (WGS) entry which is preliminary data.</text>
</comment>
<keyword evidence="2" id="KW-1185">Reference proteome</keyword>
<dbReference type="RefSeq" id="XP_056470011.1">
    <property type="nucleotide sequence ID" value="XM_056622595.1"/>
</dbReference>
<sequence>MAIESVAKMRHNANVAVFGACPVALLYVVPLPTSCHISNYLPRRTMAIVKALGAVASSQSMYNPIAWNFPSNATDVHIALLKEPCEDNMAYAKRHVCLPLPDITR</sequence>
<dbReference type="OrthoDB" id="1879366at2759"/>
<proteinExistence type="predicted"/>
<dbReference type="Proteomes" id="UP001149074">
    <property type="component" value="Unassembled WGS sequence"/>
</dbReference>
<evidence type="ECO:0000313" key="2">
    <source>
        <dbReference type="Proteomes" id="UP001149074"/>
    </source>
</evidence>
<protein>
    <submittedName>
        <fullName evidence="1">Uncharacterized protein</fullName>
    </submittedName>
</protein>
<evidence type="ECO:0000313" key="1">
    <source>
        <dbReference type="EMBL" id="KAJ5085333.1"/>
    </source>
</evidence>
<organism evidence="1 2">
    <name type="scientific">Penicillium argentinense</name>
    <dbReference type="NCBI Taxonomy" id="1131581"/>
    <lineage>
        <taxon>Eukaryota</taxon>
        <taxon>Fungi</taxon>
        <taxon>Dikarya</taxon>
        <taxon>Ascomycota</taxon>
        <taxon>Pezizomycotina</taxon>
        <taxon>Eurotiomycetes</taxon>
        <taxon>Eurotiomycetidae</taxon>
        <taxon>Eurotiales</taxon>
        <taxon>Aspergillaceae</taxon>
        <taxon>Penicillium</taxon>
    </lineage>
</organism>